<organism evidence="1 2">
    <name type="scientific">Cetraspora pellucida</name>
    <dbReference type="NCBI Taxonomy" id="1433469"/>
    <lineage>
        <taxon>Eukaryota</taxon>
        <taxon>Fungi</taxon>
        <taxon>Fungi incertae sedis</taxon>
        <taxon>Mucoromycota</taxon>
        <taxon>Glomeromycotina</taxon>
        <taxon>Glomeromycetes</taxon>
        <taxon>Diversisporales</taxon>
        <taxon>Gigasporaceae</taxon>
        <taxon>Cetraspora</taxon>
    </lineage>
</organism>
<dbReference type="EMBL" id="CAJVPW010014352">
    <property type="protein sequence ID" value="CAG8653144.1"/>
    <property type="molecule type" value="Genomic_DNA"/>
</dbReference>
<evidence type="ECO:0000313" key="2">
    <source>
        <dbReference type="Proteomes" id="UP000789366"/>
    </source>
</evidence>
<gene>
    <name evidence="1" type="ORF">SPELUC_LOCUS8992</name>
</gene>
<protein>
    <submittedName>
        <fullName evidence="1">12924_t:CDS:1</fullName>
    </submittedName>
</protein>
<keyword evidence="2" id="KW-1185">Reference proteome</keyword>
<name>A0ACA9NI93_9GLOM</name>
<sequence>KPFSTNDDLEVKRNEARRSQMSLDTLRTVAERLQLDMSGNKTDLIERITMHCPKATDKQGERSTPQAQTDEIELDDSPDYDLRTMLDEETSEQAKSKKRKGKQKEPVSSTTSSSSSDTEMGGYKRARKAPMEDSDIRNLLNEIKELRKDMNSVNSRVEETWAKTKIEEEWPEERFERSRDQHEYNLL</sequence>
<proteinExistence type="predicted"/>
<accession>A0ACA9NI93</accession>
<reference evidence="1" key="1">
    <citation type="submission" date="2021-06" db="EMBL/GenBank/DDBJ databases">
        <authorList>
            <person name="Kallberg Y."/>
            <person name="Tangrot J."/>
            <person name="Rosling A."/>
        </authorList>
    </citation>
    <scope>NUCLEOTIDE SEQUENCE</scope>
    <source>
        <strain evidence="1">28 12/20/2015</strain>
    </source>
</reference>
<dbReference type="Proteomes" id="UP000789366">
    <property type="component" value="Unassembled WGS sequence"/>
</dbReference>
<evidence type="ECO:0000313" key="1">
    <source>
        <dbReference type="EMBL" id="CAG8653144.1"/>
    </source>
</evidence>
<feature type="non-terminal residue" evidence="1">
    <location>
        <position position="1"/>
    </location>
</feature>
<comment type="caution">
    <text evidence="1">The sequence shown here is derived from an EMBL/GenBank/DDBJ whole genome shotgun (WGS) entry which is preliminary data.</text>
</comment>